<keyword evidence="2" id="KW-1185">Reference proteome</keyword>
<accession>A0A4U8UK15</accession>
<reference evidence="1 2" key="1">
    <citation type="journal article" date="2015" name="Genome Biol.">
        <title>Comparative genomics of Steinernema reveals deeply conserved gene regulatory networks.</title>
        <authorList>
            <person name="Dillman A.R."/>
            <person name="Macchietto M."/>
            <person name="Porter C.F."/>
            <person name="Rogers A."/>
            <person name="Williams B."/>
            <person name="Antoshechkin I."/>
            <person name="Lee M.M."/>
            <person name="Goodwin Z."/>
            <person name="Lu X."/>
            <person name="Lewis E.E."/>
            <person name="Goodrich-Blair H."/>
            <person name="Stock S.P."/>
            <person name="Adams B.J."/>
            <person name="Sternberg P.W."/>
            <person name="Mortazavi A."/>
        </authorList>
    </citation>
    <scope>NUCLEOTIDE SEQUENCE [LARGE SCALE GENOMIC DNA]</scope>
    <source>
        <strain evidence="1 2">ALL</strain>
    </source>
</reference>
<dbReference type="Proteomes" id="UP000298663">
    <property type="component" value="Chromosome X"/>
</dbReference>
<name>A0A4U8UK15_STECR</name>
<evidence type="ECO:0000313" key="1">
    <source>
        <dbReference type="EMBL" id="TMS32497.1"/>
    </source>
</evidence>
<organism evidence="1 2">
    <name type="scientific">Steinernema carpocapsae</name>
    <name type="common">Entomopathogenic nematode</name>
    <dbReference type="NCBI Taxonomy" id="34508"/>
    <lineage>
        <taxon>Eukaryota</taxon>
        <taxon>Metazoa</taxon>
        <taxon>Ecdysozoa</taxon>
        <taxon>Nematoda</taxon>
        <taxon>Chromadorea</taxon>
        <taxon>Rhabditida</taxon>
        <taxon>Tylenchina</taxon>
        <taxon>Panagrolaimomorpha</taxon>
        <taxon>Strongyloidoidea</taxon>
        <taxon>Steinernematidae</taxon>
        <taxon>Steinernema</taxon>
    </lineage>
</organism>
<dbReference type="EMBL" id="AZBU02000001">
    <property type="protein sequence ID" value="TMS32497.1"/>
    <property type="molecule type" value="Genomic_DNA"/>
</dbReference>
<comment type="caution">
    <text evidence="1">The sequence shown here is derived from an EMBL/GenBank/DDBJ whole genome shotgun (WGS) entry which is preliminary data.</text>
</comment>
<dbReference type="EMBL" id="CM016762">
    <property type="protein sequence ID" value="TMS32497.1"/>
    <property type="molecule type" value="Genomic_DNA"/>
</dbReference>
<reference evidence="1 2" key="2">
    <citation type="journal article" date="2019" name="G3 (Bethesda)">
        <title>Hybrid Assembly of the Genome of the Entomopathogenic Nematode Steinernema carpocapsae Identifies the X-Chromosome.</title>
        <authorList>
            <person name="Serra L."/>
            <person name="Macchietto M."/>
            <person name="Macias-Munoz A."/>
            <person name="McGill C.J."/>
            <person name="Rodriguez I.M."/>
            <person name="Rodriguez B."/>
            <person name="Murad R."/>
            <person name="Mortazavi A."/>
        </authorList>
    </citation>
    <scope>NUCLEOTIDE SEQUENCE [LARGE SCALE GENOMIC DNA]</scope>
    <source>
        <strain evidence="1 2">ALL</strain>
    </source>
</reference>
<sequence>MIFAQRNQRVRWQKSLLKPCRSLRSSKRREAVRFYTLGPLGSGPFEGAALAIRAFTRISTGTKWDPVATSPPASASNSCWDQGQQAPGVLRRVVVPPMFNCVVTAKRDCPQGGARRQ</sequence>
<gene>
    <name evidence="1" type="ORF">L596_000327</name>
</gene>
<evidence type="ECO:0000313" key="2">
    <source>
        <dbReference type="Proteomes" id="UP000298663"/>
    </source>
</evidence>
<proteinExistence type="predicted"/>
<dbReference type="AlphaFoldDB" id="A0A4U8UK15"/>
<protein>
    <submittedName>
        <fullName evidence="1">Uncharacterized protein</fullName>
    </submittedName>
</protein>